<dbReference type="PANTHER" id="PTHR38043">
    <property type="entry name" value="PROTEIN HEMX"/>
    <property type="match status" value="1"/>
</dbReference>
<dbReference type="AlphaFoldDB" id="A0A5C1E548"/>
<name>A0A5C1E548_9RHOO</name>
<protein>
    <submittedName>
        <fullName evidence="3">Uroporphyrin-III C-methyltransferase</fullName>
    </submittedName>
</protein>
<dbReference type="GO" id="GO:0008168">
    <property type="term" value="F:methyltransferase activity"/>
    <property type="evidence" value="ECO:0007669"/>
    <property type="project" value="UniProtKB-KW"/>
</dbReference>
<dbReference type="KEGG" id="otr:OTERR_05750"/>
<keyword evidence="3" id="KW-0489">Methyltransferase</keyword>
<evidence type="ECO:0000256" key="2">
    <source>
        <dbReference type="SAM" id="MobiDB-lite"/>
    </source>
</evidence>
<dbReference type="PANTHER" id="PTHR38043:SF1">
    <property type="entry name" value="PROTEIN HEMX"/>
    <property type="match status" value="1"/>
</dbReference>
<dbReference type="RefSeq" id="WP_054621019.1">
    <property type="nucleotide sequence ID" value="NZ_CP022579.1"/>
</dbReference>
<proteinExistence type="predicted"/>
<gene>
    <name evidence="3" type="primary">hemX</name>
    <name evidence="3" type="ORF">OTERR_05750</name>
</gene>
<feature type="coiled-coil region" evidence="1">
    <location>
        <begin position="104"/>
        <end position="134"/>
    </location>
</feature>
<accession>A0A5C1E548</accession>
<keyword evidence="4" id="KW-1185">Reference proteome</keyword>
<feature type="region of interest" description="Disordered" evidence="2">
    <location>
        <begin position="222"/>
        <end position="245"/>
    </location>
</feature>
<dbReference type="InterPro" id="IPR007470">
    <property type="entry name" value="HemX"/>
</dbReference>
<feature type="compositionally biased region" description="Basic and acidic residues" evidence="2">
    <location>
        <begin position="224"/>
        <end position="244"/>
    </location>
</feature>
<dbReference type="Proteomes" id="UP000323671">
    <property type="component" value="Chromosome"/>
</dbReference>
<evidence type="ECO:0000313" key="3">
    <source>
        <dbReference type="EMBL" id="QEL64051.1"/>
    </source>
</evidence>
<dbReference type="EMBL" id="CP022579">
    <property type="protein sequence ID" value="QEL64051.1"/>
    <property type="molecule type" value="Genomic_DNA"/>
</dbReference>
<feature type="compositionally biased region" description="Pro residues" evidence="2">
    <location>
        <begin position="1"/>
        <end position="30"/>
    </location>
</feature>
<evidence type="ECO:0000256" key="1">
    <source>
        <dbReference type="SAM" id="Coils"/>
    </source>
</evidence>
<dbReference type="Pfam" id="PF04375">
    <property type="entry name" value="HemX"/>
    <property type="match status" value="1"/>
</dbReference>
<feature type="region of interest" description="Disordered" evidence="2">
    <location>
        <begin position="1"/>
        <end position="34"/>
    </location>
</feature>
<organism evidence="3 4">
    <name type="scientific">Oryzomicrobium terrae</name>
    <dbReference type="NCBI Taxonomy" id="1735038"/>
    <lineage>
        <taxon>Bacteria</taxon>
        <taxon>Pseudomonadati</taxon>
        <taxon>Pseudomonadota</taxon>
        <taxon>Betaproteobacteria</taxon>
        <taxon>Rhodocyclales</taxon>
        <taxon>Rhodocyclaceae</taxon>
        <taxon>Oryzomicrobium</taxon>
    </lineage>
</organism>
<dbReference type="GO" id="GO:0032259">
    <property type="term" value="P:methylation"/>
    <property type="evidence" value="ECO:0007669"/>
    <property type="project" value="UniProtKB-KW"/>
</dbReference>
<keyword evidence="3" id="KW-0808">Transferase</keyword>
<keyword evidence="1" id="KW-0175">Coiled coil</keyword>
<sequence>MNDTPDLPPASPAPAAAPAPAAPAASPLPPKAKSHPGVWANPWLLVALAAVGLAGWQWLETRGKLTGTQQEVAKRLADSDTLVREARTLARQSQDATAQLTAKVGALEAKLAESQSQQAALENLYQELARNRDEQFLAEIDQNLSAASQQLQLAGNIQAAITALQAAEARLARAEQPRLVPLRKAIARDLDKLKSLPYADVPGMSLRLENAVAAVDNLPLAFETRPRNDEPSKTAPGRDAKAGAEEPGLLARLGSDIWNEVKGLVRIQRFDRPEPALLAPDQSLYLRENLKLRLLNARLALLSRDQWTFRNELKVSQDWLTRFFDGRDRNVATAQNTLKQLASAEISIDLPQINDSLAALKALKQGPQKDRK</sequence>
<evidence type="ECO:0000313" key="4">
    <source>
        <dbReference type="Proteomes" id="UP000323671"/>
    </source>
</evidence>
<reference evidence="3 4" key="1">
    <citation type="submission" date="2017-07" db="EMBL/GenBank/DDBJ databases">
        <title>Complete genome sequence of Oryzomicrobium terrae TPP412.</title>
        <authorList>
            <person name="Chiu L.-W."/>
            <person name="Lo K.-J."/>
            <person name="Tsai Y.-M."/>
            <person name="Lin S.-S."/>
            <person name="Kuo C.-H."/>
            <person name="Liu C.-T."/>
        </authorList>
    </citation>
    <scope>NUCLEOTIDE SEQUENCE [LARGE SCALE GENOMIC DNA]</scope>
    <source>
        <strain evidence="3 4">TPP412</strain>
    </source>
</reference>